<evidence type="ECO:0000259" key="6">
    <source>
        <dbReference type="PROSITE" id="PS50043"/>
    </source>
</evidence>
<feature type="region of interest" description="Disordered" evidence="5">
    <location>
        <begin position="200"/>
        <end position="223"/>
    </location>
</feature>
<protein>
    <submittedName>
        <fullName evidence="8">Response regulator</fullName>
    </submittedName>
</protein>
<keyword evidence="9" id="KW-1185">Reference proteome</keyword>
<dbReference type="InterPro" id="IPR016032">
    <property type="entry name" value="Sig_transdc_resp-reg_C-effctor"/>
</dbReference>
<dbReference type="SMART" id="SM00448">
    <property type="entry name" value="REC"/>
    <property type="match status" value="1"/>
</dbReference>
<feature type="domain" description="HTH luxR-type" evidence="6">
    <location>
        <begin position="134"/>
        <end position="199"/>
    </location>
</feature>
<proteinExistence type="predicted"/>
<dbReference type="SUPFAM" id="SSF52172">
    <property type="entry name" value="CheY-like"/>
    <property type="match status" value="1"/>
</dbReference>
<dbReference type="Gene3D" id="1.10.10.10">
    <property type="entry name" value="Winged helix-like DNA-binding domain superfamily/Winged helix DNA-binding domain"/>
    <property type="match status" value="1"/>
</dbReference>
<dbReference type="Proteomes" id="UP001321580">
    <property type="component" value="Unassembled WGS sequence"/>
</dbReference>
<dbReference type="PROSITE" id="PS50110">
    <property type="entry name" value="RESPONSE_REGULATORY"/>
    <property type="match status" value="1"/>
</dbReference>
<evidence type="ECO:0000256" key="4">
    <source>
        <dbReference type="PROSITE-ProRule" id="PRU00169"/>
    </source>
</evidence>
<evidence type="ECO:0000256" key="2">
    <source>
        <dbReference type="ARBA" id="ARBA00023125"/>
    </source>
</evidence>
<keyword evidence="4" id="KW-0597">Phosphoprotein</keyword>
<evidence type="ECO:0000259" key="7">
    <source>
        <dbReference type="PROSITE" id="PS50110"/>
    </source>
</evidence>
<dbReference type="PANTHER" id="PTHR44688:SF16">
    <property type="entry name" value="DNA-BINDING TRANSCRIPTIONAL ACTIVATOR DEVR_DOSR"/>
    <property type="match status" value="1"/>
</dbReference>
<dbReference type="PROSITE" id="PS50043">
    <property type="entry name" value="HTH_LUXR_2"/>
    <property type="match status" value="1"/>
</dbReference>
<dbReference type="Pfam" id="PF00072">
    <property type="entry name" value="Response_reg"/>
    <property type="match status" value="1"/>
</dbReference>
<keyword evidence="2" id="KW-0238">DNA-binding</keyword>
<dbReference type="Gene3D" id="3.40.50.2300">
    <property type="match status" value="1"/>
</dbReference>
<reference evidence="8 9" key="1">
    <citation type="submission" date="2023-05" db="EMBL/GenBank/DDBJ databases">
        <title>Lysobacter sp. strain LF1 Genome sequencing and assembly.</title>
        <authorList>
            <person name="Jung Y."/>
        </authorList>
    </citation>
    <scope>NUCLEOTIDE SEQUENCE [LARGE SCALE GENOMIC DNA]</scope>
    <source>
        <strain evidence="8 9">LF1</strain>
    </source>
</reference>
<evidence type="ECO:0000256" key="5">
    <source>
        <dbReference type="SAM" id="MobiDB-lite"/>
    </source>
</evidence>
<dbReference type="InterPro" id="IPR036388">
    <property type="entry name" value="WH-like_DNA-bd_sf"/>
</dbReference>
<keyword evidence="3" id="KW-0804">Transcription</keyword>
<dbReference type="EMBL" id="JASGBI010000001">
    <property type="protein sequence ID" value="MDI9238577.1"/>
    <property type="molecule type" value="Genomic_DNA"/>
</dbReference>
<feature type="domain" description="Response regulatory" evidence="7">
    <location>
        <begin position="4"/>
        <end position="118"/>
    </location>
</feature>
<gene>
    <name evidence="8" type="ORF">QLQ15_06570</name>
</gene>
<dbReference type="InterPro" id="IPR001789">
    <property type="entry name" value="Sig_transdc_resp-reg_receiver"/>
</dbReference>
<comment type="caution">
    <text evidence="8">The sequence shown here is derived from an EMBL/GenBank/DDBJ whole genome shotgun (WGS) entry which is preliminary data.</text>
</comment>
<evidence type="ECO:0000256" key="1">
    <source>
        <dbReference type="ARBA" id="ARBA00023015"/>
    </source>
</evidence>
<dbReference type="PRINTS" id="PR00038">
    <property type="entry name" value="HTHLUXR"/>
</dbReference>
<evidence type="ECO:0000313" key="9">
    <source>
        <dbReference type="Proteomes" id="UP001321580"/>
    </source>
</evidence>
<keyword evidence="1" id="KW-0805">Transcription regulation</keyword>
<dbReference type="InterPro" id="IPR011006">
    <property type="entry name" value="CheY-like_superfamily"/>
</dbReference>
<dbReference type="PANTHER" id="PTHR44688">
    <property type="entry name" value="DNA-BINDING TRANSCRIPTIONAL ACTIVATOR DEVR_DOSR"/>
    <property type="match status" value="1"/>
</dbReference>
<sequence>MNPTVYLVDDDPGVLTAVTRLLTSDGLATCPCSTTRAFLDAYDASMAGCVVLDLSMPGMNGLELQALLRERGVGCPVIFLSGCGDIPTSVRAMKAGAIDFLTKPVDGATLLDAVRRGISLDEEVRRSRVDQHDAQALLDTLTPREREVVPYLLAARLNKQIAADLGVAEKTVKVHRSRILHKLGVRSLVDLVHFMERVERQAGTPPSWGPPASPTPRFASNAR</sequence>
<evidence type="ECO:0000313" key="8">
    <source>
        <dbReference type="EMBL" id="MDI9238577.1"/>
    </source>
</evidence>
<dbReference type="SUPFAM" id="SSF46894">
    <property type="entry name" value="C-terminal effector domain of the bipartite response regulators"/>
    <property type="match status" value="1"/>
</dbReference>
<accession>A0ABT6XEK1</accession>
<name>A0ABT6XEK1_9GAMM</name>
<organism evidence="8 9">
    <name type="scientific">Lysobacter stagni</name>
    <dbReference type="NCBI Taxonomy" id="3045172"/>
    <lineage>
        <taxon>Bacteria</taxon>
        <taxon>Pseudomonadati</taxon>
        <taxon>Pseudomonadota</taxon>
        <taxon>Gammaproteobacteria</taxon>
        <taxon>Lysobacterales</taxon>
        <taxon>Lysobacteraceae</taxon>
        <taxon>Lysobacter</taxon>
    </lineage>
</organism>
<feature type="modified residue" description="4-aspartylphosphate" evidence="4">
    <location>
        <position position="53"/>
    </location>
</feature>
<dbReference type="Pfam" id="PF00196">
    <property type="entry name" value="GerE"/>
    <property type="match status" value="1"/>
</dbReference>
<dbReference type="CDD" id="cd06170">
    <property type="entry name" value="LuxR_C_like"/>
    <property type="match status" value="1"/>
</dbReference>
<evidence type="ECO:0000256" key="3">
    <source>
        <dbReference type="ARBA" id="ARBA00023163"/>
    </source>
</evidence>
<dbReference type="RefSeq" id="WP_283212030.1">
    <property type="nucleotide sequence ID" value="NZ_JASGBI010000001.1"/>
</dbReference>
<dbReference type="CDD" id="cd17537">
    <property type="entry name" value="REC_FixJ"/>
    <property type="match status" value="1"/>
</dbReference>
<dbReference type="InterPro" id="IPR000792">
    <property type="entry name" value="Tscrpt_reg_LuxR_C"/>
</dbReference>
<dbReference type="SMART" id="SM00421">
    <property type="entry name" value="HTH_LUXR"/>
    <property type="match status" value="1"/>
</dbReference>